<dbReference type="HOGENOM" id="CLU_084528_0_1_1"/>
<dbReference type="PANTHER" id="PTHR12292">
    <property type="entry name" value="RWD DOMAIN-CONTAINING PROTEIN"/>
    <property type="match status" value="1"/>
</dbReference>
<dbReference type="SUPFAM" id="SSF54495">
    <property type="entry name" value="UBC-like"/>
    <property type="match status" value="1"/>
</dbReference>
<sequence length="231" mass="26510">MGRDDQAEEREVLQSIFLEEEITDISDTEFRLQVKLDIPGEEEVEEQPSFLLHIRYPDEYPDKAPHLDLLATPDAPSHPHFSISEDRDHLLSTVEETIQENLGMAMIFTIVSALKEAAEQLIQERKDVVEKEKEEVALAAEREENKKFQGTPVTPETFLKWREGFLKEMEELRIKEEEERLAELKRAKIKEPVKLTGRQLWEKGLAGKGDEGDDDDESVPTEGVEKLSVEA</sequence>
<accession>A0A084QKK4</accession>
<evidence type="ECO:0000259" key="3">
    <source>
        <dbReference type="PROSITE" id="PS50908"/>
    </source>
</evidence>
<dbReference type="OMA" id="QWDEHKK"/>
<evidence type="ECO:0000256" key="2">
    <source>
        <dbReference type="SAM" id="MobiDB-lite"/>
    </source>
</evidence>
<dbReference type="EMBL" id="KL660686">
    <property type="protein sequence ID" value="KFA64489.1"/>
    <property type="molecule type" value="Genomic_DNA"/>
</dbReference>
<organism evidence="4 5">
    <name type="scientific">Stachybotrys chlorohalonatus (strain IBT 40285)</name>
    <dbReference type="NCBI Taxonomy" id="1283841"/>
    <lineage>
        <taxon>Eukaryota</taxon>
        <taxon>Fungi</taxon>
        <taxon>Dikarya</taxon>
        <taxon>Ascomycota</taxon>
        <taxon>Pezizomycotina</taxon>
        <taxon>Sordariomycetes</taxon>
        <taxon>Hypocreomycetidae</taxon>
        <taxon>Hypocreales</taxon>
        <taxon>Stachybotryaceae</taxon>
        <taxon>Stachybotrys</taxon>
    </lineage>
</organism>
<evidence type="ECO:0000313" key="5">
    <source>
        <dbReference type="Proteomes" id="UP000028524"/>
    </source>
</evidence>
<feature type="region of interest" description="Disordered" evidence="2">
    <location>
        <begin position="201"/>
        <end position="231"/>
    </location>
</feature>
<name>A0A084QKK4_STAC4</name>
<feature type="coiled-coil region" evidence="1">
    <location>
        <begin position="111"/>
        <end position="187"/>
    </location>
</feature>
<keyword evidence="5" id="KW-1185">Reference proteome</keyword>
<protein>
    <recommendedName>
        <fullName evidence="3">RWD domain-containing protein</fullName>
    </recommendedName>
</protein>
<evidence type="ECO:0000256" key="1">
    <source>
        <dbReference type="SAM" id="Coils"/>
    </source>
</evidence>
<dbReference type="InterPro" id="IPR016135">
    <property type="entry name" value="UBQ-conjugating_enzyme/RWD"/>
</dbReference>
<reference evidence="4 5" key="1">
    <citation type="journal article" date="2014" name="BMC Genomics">
        <title>Comparative genome sequencing reveals chemotype-specific gene clusters in the toxigenic black mold Stachybotrys.</title>
        <authorList>
            <person name="Semeiks J."/>
            <person name="Borek D."/>
            <person name="Otwinowski Z."/>
            <person name="Grishin N.V."/>
        </authorList>
    </citation>
    <scope>NUCLEOTIDE SEQUENCE [LARGE SCALE GENOMIC DNA]</scope>
    <source>
        <strain evidence="4 5">IBT 40285</strain>
    </source>
</reference>
<dbReference type="PROSITE" id="PS50908">
    <property type="entry name" value="RWD"/>
    <property type="match status" value="1"/>
</dbReference>
<dbReference type="InterPro" id="IPR040213">
    <property type="entry name" value="GIR2-like"/>
</dbReference>
<proteinExistence type="predicted"/>
<dbReference type="InterPro" id="IPR006575">
    <property type="entry name" value="RWD_dom"/>
</dbReference>
<feature type="domain" description="RWD" evidence="3">
    <location>
        <begin position="8"/>
        <end position="121"/>
    </location>
</feature>
<dbReference type="InParanoid" id="A0A084QKK4"/>
<dbReference type="FunCoup" id="A0A084QKK4">
    <property type="interactions" value="748"/>
</dbReference>
<dbReference type="Proteomes" id="UP000028524">
    <property type="component" value="Unassembled WGS sequence"/>
</dbReference>
<gene>
    <name evidence="4" type="ORF">S40285_01033</name>
</gene>
<evidence type="ECO:0000313" key="4">
    <source>
        <dbReference type="EMBL" id="KFA64489.1"/>
    </source>
</evidence>
<keyword evidence="1" id="KW-0175">Coiled coil</keyword>
<dbReference type="OrthoDB" id="277175at2759"/>
<dbReference type="Gene3D" id="3.10.110.10">
    <property type="entry name" value="Ubiquitin Conjugating Enzyme"/>
    <property type="match status" value="1"/>
</dbReference>
<dbReference type="SMART" id="SM00591">
    <property type="entry name" value="RWD"/>
    <property type="match status" value="1"/>
</dbReference>
<dbReference type="STRING" id="1283841.A0A084QKK4"/>
<dbReference type="Pfam" id="PF05773">
    <property type="entry name" value="RWD"/>
    <property type="match status" value="1"/>
</dbReference>
<dbReference type="FunFam" id="3.10.110.10:FF:000075">
    <property type="entry name" value="RWD domain-containing protein (Gir2)"/>
    <property type="match status" value="1"/>
</dbReference>
<dbReference type="AlphaFoldDB" id="A0A084QKK4"/>